<dbReference type="OrthoDB" id="9777133at2"/>
<reference evidence="2 3" key="1">
    <citation type="submission" date="2019-03" db="EMBL/GenBank/DDBJ databases">
        <title>Genomic Encyclopedia of Type Strains, Phase IV (KMG-IV): sequencing the most valuable type-strain genomes for metagenomic binning, comparative biology and taxonomic classification.</title>
        <authorList>
            <person name="Goeker M."/>
        </authorList>
    </citation>
    <scope>NUCLEOTIDE SEQUENCE [LARGE SCALE GENOMIC DNA]</scope>
    <source>
        <strain evidence="2 3">DSM 100556</strain>
    </source>
</reference>
<dbReference type="HAMAP" id="MF_00652">
    <property type="entry name" value="UPF0246"/>
    <property type="match status" value="1"/>
</dbReference>
<dbReference type="EMBL" id="SLUO01000005">
    <property type="protein sequence ID" value="TCL59016.1"/>
    <property type="molecule type" value="Genomic_DNA"/>
</dbReference>
<accession>A0A4R1R136</accession>
<comment type="caution">
    <text evidence="2">The sequence shown here is derived from an EMBL/GenBank/DDBJ whole genome shotgun (WGS) entry which is preliminary data.</text>
</comment>
<keyword evidence="3" id="KW-1185">Reference proteome</keyword>
<evidence type="ECO:0000256" key="1">
    <source>
        <dbReference type="HAMAP-Rule" id="MF_00652"/>
    </source>
</evidence>
<dbReference type="PANTHER" id="PTHR30283">
    <property type="entry name" value="PEROXIDE STRESS RESPONSE PROTEIN YAAA"/>
    <property type="match status" value="1"/>
</dbReference>
<name>A0A4R1R136_9FIRM</name>
<evidence type="ECO:0000313" key="2">
    <source>
        <dbReference type="EMBL" id="TCL59016.1"/>
    </source>
</evidence>
<protein>
    <recommendedName>
        <fullName evidence="1">UPF0246 protein EDD76_105192</fullName>
    </recommendedName>
</protein>
<gene>
    <name evidence="2" type="ORF">EDD76_105192</name>
</gene>
<evidence type="ECO:0000313" key="3">
    <source>
        <dbReference type="Proteomes" id="UP000295718"/>
    </source>
</evidence>
<dbReference type="Proteomes" id="UP000295718">
    <property type="component" value="Unassembled WGS sequence"/>
</dbReference>
<dbReference type="InterPro" id="IPR005583">
    <property type="entry name" value="YaaA"/>
</dbReference>
<organism evidence="2 3">
    <name type="scientific">Kineothrix alysoides</name>
    <dbReference type="NCBI Taxonomy" id="1469948"/>
    <lineage>
        <taxon>Bacteria</taxon>
        <taxon>Bacillati</taxon>
        <taxon>Bacillota</taxon>
        <taxon>Clostridia</taxon>
        <taxon>Lachnospirales</taxon>
        <taxon>Lachnospiraceae</taxon>
        <taxon>Kineothrix</taxon>
    </lineage>
</organism>
<dbReference type="PANTHER" id="PTHR30283:SF4">
    <property type="entry name" value="PEROXIDE STRESS RESISTANCE PROTEIN YAAA"/>
    <property type="match status" value="1"/>
</dbReference>
<dbReference type="GO" id="GO:0033194">
    <property type="term" value="P:response to hydroperoxide"/>
    <property type="evidence" value="ECO:0007669"/>
    <property type="project" value="TreeGrafter"/>
</dbReference>
<dbReference type="GO" id="GO:0005829">
    <property type="term" value="C:cytosol"/>
    <property type="evidence" value="ECO:0007669"/>
    <property type="project" value="TreeGrafter"/>
</dbReference>
<sequence>MKIIISPAKKMNVREDLLPYETLPFFLEQAETLKIYLKTLDRKTLQQMWKCNDAIADLNERRLKTMDLTKCLTPAVLSYEGLQYLHMSPSVFDDRQWEYVKEHLYILSGFYGLLRAADGIVPYRLEMQAKIDMGQNGVTYNSLYDFWGELIARKLAREEKFIVNLASKEYSKAVEAHLPPETAFITCQFVTYREDKKGGRKLVTKGTEAKMARGEMVRFMAERSVEDAEGLKAFDRLGYCYEEAMSDSAAYVFVKQPDKTI</sequence>
<dbReference type="RefSeq" id="WP_031390593.1">
    <property type="nucleotide sequence ID" value="NZ_JPNB01000001.1"/>
</dbReference>
<dbReference type="Pfam" id="PF03883">
    <property type="entry name" value="H2O2_YaaD"/>
    <property type="match status" value="1"/>
</dbReference>
<comment type="similarity">
    <text evidence="1">Belongs to the UPF0246 family.</text>
</comment>
<dbReference type="NCBIfam" id="NF002543">
    <property type="entry name" value="PRK02101.1-4"/>
    <property type="match status" value="1"/>
</dbReference>
<dbReference type="AlphaFoldDB" id="A0A4R1R136"/>
<dbReference type="STRING" id="1469948.GCA_000732725_01897"/>
<proteinExistence type="inferred from homology"/>